<evidence type="ECO:0008006" key="3">
    <source>
        <dbReference type="Google" id="ProtNLM"/>
    </source>
</evidence>
<sequence>MAKRRSKATLLSDPRYDAFVARYYADALAFAVEVCGMIPSEDQTDLLIEIASPGSKVSVVSGTGTGKTATFGRIVLWHLLCRPYAYYDGKVEIGSNAYVGAARLQQVADGVWKEASDADIAIAAGPFSWLRDYYTITKTRMFVNGFDAQWFVAQVAMEKGQSIGIAGKHRMHQLIIVDEAAGVDDAHFDVIEGTQTQEWNCTLLASQGVRAAGYFYRTHHDISRGDGGTWEALTFSSERSPFVTRDWLAARAHESGGPDSVEYRVRVRGEFAVNESEYLMTSVQLEACFDPSRIIGDDEPYGIMLLSDVGLGEYRDDSVAVFARVCGNDDDGPDARRVEFYAIPLCTNGRDEIDFTGDLAALFRSVDRPMLYVDAGGAGHAVCKLLEREGIPVVYVMWGKPCFKREYQDRYVNQRACAQVRMRDAVRSGRVRFPHGLSRKMRQKIISQGSRLPYHFVERGGLKYQMASKEDMAAVGIKSPDVIDAMSFAFLEDAVYIARDSCGASARRQEQINELDRLLAAADSRVPGEDGEMVEI</sequence>
<gene>
    <name evidence="1" type="ORF">X805_23690</name>
</gene>
<name>A0A059KLD5_9BURK</name>
<protein>
    <recommendedName>
        <fullName evidence="3">Terminase</fullName>
    </recommendedName>
</protein>
<evidence type="ECO:0000313" key="2">
    <source>
        <dbReference type="Proteomes" id="UP000026714"/>
    </source>
</evidence>
<dbReference type="AlphaFoldDB" id="A0A059KLD5"/>
<reference evidence="1 2" key="1">
    <citation type="journal article" date="2014" name="FEMS Microbiol. Ecol.">
        <title>Sphaerotilus natans encrusted with nanoball-shaped Fe(III) oxide minerals formed by nitrate-reducing mixotrophic Fe(II) oxidation.</title>
        <authorList>
            <person name="Park S."/>
            <person name="Kim D.H."/>
            <person name="Lee J.H."/>
            <person name="Hur H.G."/>
        </authorList>
    </citation>
    <scope>NUCLEOTIDE SEQUENCE [LARGE SCALE GENOMIC DNA]</scope>
    <source>
        <strain evidence="1 2">DSM 6575</strain>
    </source>
</reference>
<keyword evidence="2" id="KW-1185">Reference proteome</keyword>
<dbReference type="Gene3D" id="3.30.420.240">
    <property type="match status" value="1"/>
</dbReference>
<evidence type="ECO:0000313" key="1">
    <source>
        <dbReference type="EMBL" id="KDB51999.1"/>
    </source>
</evidence>
<organism evidence="1 2">
    <name type="scientific">Sphaerotilus natans subsp. natans DSM 6575</name>
    <dbReference type="NCBI Taxonomy" id="1286631"/>
    <lineage>
        <taxon>Bacteria</taxon>
        <taxon>Pseudomonadati</taxon>
        <taxon>Pseudomonadota</taxon>
        <taxon>Betaproteobacteria</taxon>
        <taxon>Burkholderiales</taxon>
        <taxon>Sphaerotilaceae</taxon>
        <taxon>Sphaerotilus</taxon>
    </lineage>
</organism>
<dbReference type="Gene3D" id="3.40.50.300">
    <property type="entry name" value="P-loop containing nucleotide triphosphate hydrolases"/>
    <property type="match status" value="1"/>
</dbReference>
<proteinExistence type="predicted"/>
<dbReference type="eggNOG" id="COG0507">
    <property type="taxonomic scope" value="Bacteria"/>
</dbReference>
<dbReference type="InterPro" id="IPR027417">
    <property type="entry name" value="P-loop_NTPase"/>
</dbReference>
<dbReference type="EMBL" id="AZRA01000061">
    <property type="protein sequence ID" value="KDB51999.1"/>
    <property type="molecule type" value="Genomic_DNA"/>
</dbReference>
<dbReference type="PATRIC" id="fig|1286631.3.peg.2329"/>
<dbReference type="STRING" id="34103.SAMN05421778_101302"/>
<accession>A0A059KLD5</accession>
<dbReference type="RefSeq" id="WP_037482164.1">
    <property type="nucleotide sequence ID" value="NZ_AZRA01000061.1"/>
</dbReference>
<dbReference type="Proteomes" id="UP000026714">
    <property type="component" value="Unassembled WGS sequence"/>
</dbReference>
<comment type="caution">
    <text evidence="1">The sequence shown here is derived from an EMBL/GenBank/DDBJ whole genome shotgun (WGS) entry which is preliminary data.</text>
</comment>